<evidence type="ECO:0000313" key="2">
    <source>
        <dbReference type="EMBL" id="KAI0527015.1"/>
    </source>
</evidence>
<dbReference type="InterPro" id="IPR003593">
    <property type="entry name" value="AAA+_ATPase"/>
</dbReference>
<gene>
    <name evidence="2" type="ORF">KFK09_002611</name>
</gene>
<dbReference type="EMBL" id="JAGYWB010000003">
    <property type="protein sequence ID" value="KAI0527015.1"/>
    <property type="molecule type" value="Genomic_DNA"/>
</dbReference>
<proteinExistence type="predicted"/>
<dbReference type="GO" id="GO:0000725">
    <property type="term" value="P:recombinational repair"/>
    <property type="evidence" value="ECO:0007669"/>
    <property type="project" value="TreeGrafter"/>
</dbReference>
<sequence>MASSASHANAEESSSSIFLTACARSLSPNLSPPKITNSYIFSSSFTDPPLFSSTSVPVVDSASQVSSTSTILYNNNISSSSARRLEGNDSEIERLKSCDVYVGYCGRKETLLIRFVNWLRAEMVMHGFLCFVSYRATCSDAKSHVMARIAMEEAPLGVVIVTRKSFSSPWSVEELKILLGKNKLIPIFFGLKQGDCFSRDIVEKKGEIWGKYGGTLWKKYEGLEEEWSEVVDGLSRLDVKFEVSMSNMRDCVFDAIYLIGKKLGRGDALEKLKLKSRVAIEEFPFTRNLNFIGRKKELLELKLMLFGDVQMEGDEDLINILHEKGCSSNNELQQMKRKGKMKGQKVWKESKEEIEITYKYNVGDVDRFPPRKQTTKSRKKWRASDLTFGKGIACVSGEPGTGKTELLLEFAYRYSQMYKMILWIGGEERFARINYMNLLTPLGIDLSIVDDEFCSKRAYPRNFQETESESIRKVRRELMRGIPYLLVIDNLENEKDWFDGREIMELLPRFGGESHVIISTCLPMVMDLQPLQLSNLSSDESMSLMMINLKDVNAVDDDALKIIGERLCRLPLGLALVGGILSNYSIDPSKLLEAIRLMPQREIHWSGNVGDVFKWNPFLIQLFDFLFLVLNEHKKHGKLAMKMLQVSGWFAPSPIPISMLALATEVPNESARECFFKNCYKMFTSEKLISHSNLLKAKTASNMLIRFNLARCSPRNGFLSFHDITRVYAYRRGGDRFASSMVRAVRIQGCLPEHLNHIWAACFLLFKFNPLPTIMNLSVSDLLSFIKQFVLPLANYSFVSLSQCDLILDLLRHSTEILESMENFILVDASNDESMPFCFNRSSKSSTLHPDPLLYQDLAHLRATLLEMRAKFMLVCGQYEIGEQLYRTALNIKEVINGCEHSEILSTHEIIERLLSLQPSFLMA</sequence>
<evidence type="ECO:0000313" key="3">
    <source>
        <dbReference type="Proteomes" id="UP000829196"/>
    </source>
</evidence>
<accession>A0A8T3C5D7</accession>
<name>A0A8T3C5D7_DENNO</name>
<evidence type="ECO:0000259" key="1">
    <source>
        <dbReference type="PROSITE" id="PS50104"/>
    </source>
</evidence>
<organism evidence="2 3">
    <name type="scientific">Dendrobium nobile</name>
    <name type="common">Orchid</name>
    <dbReference type="NCBI Taxonomy" id="94219"/>
    <lineage>
        <taxon>Eukaryota</taxon>
        <taxon>Viridiplantae</taxon>
        <taxon>Streptophyta</taxon>
        <taxon>Embryophyta</taxon>
        <taxon>Tracheophyta</taxon>
        <taxon>Spermatophyta</taxon>
        <taxon>Magnoliopsida</taxon>
        <taxon>Liliopsida</taxon>
        <taxon>Asparagales</taxon>
        <taxon>Orchidaceae</taxon>
        <taxon>Epidendroideae</taxon>
        <taxon>Malaxideae</taxon>
        <taxon>Dendrobiinae</taxon>
        <taxon>Dendrobium</taxon>
    </lineage>
</organism>
<dbReference type="AlphaFoldDB" id="A0A8T3C5D7"/>
<dbReference type="Gene3D" id="3.40.50.10140">
    <property type="entry name" value="Toll/interleukin-1 receptor homology (TIR) domain"/>
    <property type="match status" value="1"/>
</dbReference>
<dbReference type="GO" id="GO:0007165">
    <property type="term" value="P:signal transduction"/>
    <property type="evidence" value="ECO:0007669"/>
    <property type="project" value="InterPro"/>
</dbReference>
<dbReference type="PANTHER" id="PTHR32472:SF18">
    <property type="entry name" value="OS11G0576100 PROTEIN"/>
    <property type="match status" value="1"/>
</dbReference>
<comment type="caution">
    <text evidence="2">The sequence shown here is derived from an EMBL/GenBank/DDBJ whole genome shotgun (WGS) entry which is preliminary data.</text>
</comment>
<dbReference type="SUPFAM" id="SSF52540">
    <property type="entry name" value="P-loop containing nucleoside triphosphate hydrolases"/>
    <property type="match status" value="1"/>
</dbReference>
<dbReference type="PROSITE" id="PS50104">
    <property type="entry name" value="TIR"/>
    <property type="match status" value="1"/>
</dbReference>
<dbReference type="SMART" id="SM00382">
    <property type="entry name" value="AAA"/>
    <property type="match status" value="1"/>
</dbReference>
<keyword evidence="3" id="KW-1185">Reference proteome</keyword>
<dbReference type="PANTHER" id="PTHR32472">
    <property type="entry name" value="DNA REPAIR PROTEIN RADA"/>
    <property type="match status" value="1"/>
</dbReference>
<feature type="domain" description="TIR" evidence="1">
    <location>
        <begin position="96"/>
        <end position="216"/>
    </location>
</feature>
<dbReference type="Gene3D" id="3.40.50.300">
    <property type="entry name" value="P-loop containing nucleotide triphosphate hydrolases"/>
    <property type="match status" value="1"/>
</dbReference>
<dbReference type="InterPro" id="IPR027417">
    <property type="entry name" value="P-loop_NTPase"/>
</dbReference>
<dbReference type="SUPFAM" id="SSF52200">
    <property type="entry name" value="Toll/Interleukin receptor TIR domain"/>
    <property type="match status" value="1"/>
</dbReference>
<dbReference type="Proteomes" id="UP000829196">
    <property type="component" value="Unassembled WGS sequence"/>
</dbReference>
<dbReference type="InterPro" id="IPR058874">
    <property type="entry name" value="WHD_plant"/>
</dbReference>
<protein>
    <recommendedName>
        <fullName evidence="1">TIR domain-containing protein</fullName>
    </recommendedName>
</protein>
<reference evidence="2" key="1">
    <citation type="journal article" date="2022" name="Front. Genet.">
        <title>Chromosome-Scale Assembly of the Dendrobium nobile Genome Provides Insights Into the Molecular Mechanism of the Biosynthesis of the Medicinal Active Ingredient of Dendrobium.</title>
        <authorList>
            <person name="Xu Q."/>
            <person name="Niu S.-C."/>
            <person name="Li K.-L."/>
            <person name="Zheng P.-J."/>
            <person name="Zhang X.-J."/>
            <person name="Jia Y."/>
            <person name="Liu Y."/>
            <person name="Niu Y.-X."/>
            <person name="Yu L.-H."/>
            <person name="Chen D.-F."/>
            <person name="Zhang G.-Q."/>
        </authorList>
    </citation>
    <scope>NUCLEOTIDE SEQUENCE</scope>
    <source>
        <tissue evidence="2">Leaf</tissue>
    </source>
</reference>
<dbReference type="Pfam" id="PF25895">
    <property type="entry name" value="WHD_plant_disease"/>
    <property type="match status" value="1"/>
</dbReference>
<dbReference type="InterPro" id="IPR000157">
    <property type="entry name" value="TIR_dom"/>
</dbReference>
<dbReference type="OrthoDB" id="626167at2759"/>
<dbReference type="InterPro" id="IPR035897">
    <property type="entry name" value="Toll_tir_struct_dom_sf"/>
</dbReference>